<accession>A0ABQ4GCF6</accession>
<dbReference type="RefSeq" id="WP_204061700.1">
    <property type="nucleotide sequence ID" value="NZ_BAAAGP010000030.1"/>
</dbReference>
<gene>
    <name evidence="1" type="ORF">Mco01_77250</name>
</gene>
<comment type="caution">
    <text evidence="1">The sequence shown here is derived from an EMBL/GenBank/DDBJ whole genome shotgun (WGS) entry which is preliminary data.</text>
</comment>
<protein>
    <submittedName>
        <fullName evidence="1">Uncharacterized protein</fullName>
    </submittedName>
</protein>
<keyword evidence="2" id="KW-1185">Reference proteome</keyword>
<dbReference type="Proteomes" id="UP000603904">
    <property type="component" value="Unassembled WGS sequence"/>
</dbReference>
<name>A0ABQ4GCF6_9ACTN</name>
<evidence type="ECO:0000313" key="1">
    <source>
        <dbReference type="EMBL" id="GIH44725.1"/>
    </source>
</evidence>
<dbReference type="EMBL" id="BOOC01000070">
    <property type="protein sequence ID" value="GIH44725.1"/>
    <property type="molecule type" value="Genomic_DNA"/>
</dbReference>
<evidence type="ECO:0000313" key="2">
    <source>
        <dbReference type="Proteomes" id="UP000603904"/>
    </source>
</evidence>
<proteinExistence type="predicted"/>
<organism evidence="1 2">
    <name type="scientific">Microbispora corallina</name>
    <dbReference type="NCBI Taxonomy" id="83302"/>
    <lineage>
        <taxon>Bacteria</taxon>
        <taxon>Bacillati</taxon>
        <taxon>Actinomycetota</taxon>
        <taxon>Actinomycetes</taxon>
        <taxon>Streptosporangiales</taxon>
        <taxon>Streptosporangiaceae</taxon>
        <taxon>Microbispora</taxon>
    </lineage>
</organism>
<sequence>MPNVVQLWDAELGYTAAALESRPDGGQVQIDPSTIGGAEPLWGLWATNAGGSPGVMIMPHSIFEWRSAEYGIDPDDWDTLFDVILHHAAVPNPGDPMALMDPGAAAVLEATHGLPTVFTPGVSEADRLAAARERVRLVKQHILRVEPAPRKDRQGALDFVGSKRRAPADPLAPIKTQARIDPIRVAGKRAFLDWHRASSTRVTRPRYGLVPPATFVSAAAV</sequence>
<reference evidence="1 2" key="1">
    <citation type="submission" date="2021-01" db="EMBL/GenBank/DDBJ databases">
        <title>Whole genome shotgun sequence of Microbispora corallina NBRC 16416.</title>
        <authorList>
            <person name="Komaki H."/>
            <person name="Tamura T."/>
        </authorList>
    </citation>
    <scope>NUCLEOTIDE SEQUENCE [LARGE SCALE GENOMIC DNA]</scope>
    <source>
        <strain evidence="1 2">NBRC 16416</strain>
    </source>
</reference>